<keyword evidence="2 3" id="KW-0687">Ribonucleoprotein</keyword>
<name>A0ABW5E0R9_9PROT</name>
<accession>A0ABW5E0R9</accession>
<organism evidence="5 6">
    <name type="scientific">Lacibacterium aquatile</name>
    <dbReference type="NCBI Taxonomy" id="1168082"/>
    <lineage>
        <taxon>Bacteria</taxon>
        <taxon>Pseudomonadati</taxon>
        <taxon>Pseudomonadota</taxon>
        <taxon>Alphaproteobacteria</taxon>
        <taxon>Rhodospirillales</taxon>
        <taxon>Rhodospirillaceae</taxon>
    </lineage>
</organism>
<dbReference type="InterPro" id="IPR020592">
    <property type="entry name" value="Ribosomal_bS16_CS"/>
</dbReference>
<keyword evidence="6" id="KW-1185">Reference proteome</keyword>
<dbReference type="RefSeq" id="WP_379878423.1">
    <property type="nucleotide sequence ID" value="NZ_JBHUIP010000016.1"/>
</dbReference>
<dbReference type="PANTHER" id="PTHR12919:SF20">
    <property type="entry name" value="SMALL RIBOSOMAL SUBUNIT PROTEIN BS16M"/>
    <property type="match status" value="1"/>
</dbReference>
<dbReference type="Proteomes" id="UP001597295">
    <property type="component" value="Unassembled WGS sequence"/>
</dbReference>
<dbReference type="NCBIfam" id="TIGR00002">
    <property type="entry name" value="S16"/>
    <property type="match status" value="1"/>
</dbReference>
<evidence type="ECO:0000256" key="4">
    <source>
        <dbReference type="SAM" id="MobiDB-lite"/>
    </source>
</evidence>
<protein>
    <recommendedName>
        <fullName evidence="3">Small ribosomal subunit protein bS16</fullName>
    </recommendedName>
</protein>
<dbReference type="SUPFAM" id="SSF54565">
    <property type="entry name" value="Ribosomal protein S16"/>
    <property type="match status" value="1"/>
</dbReference>
<comment type="similarity">
    <text evidence="3">Belongs to the bacterial ribosomal protein bS16 family.</text>
</comment>
<dbReference type="InterPro" id="IPR000307">
    <property type="entry name" value="Ribosomal_bS16"/>
</dbReference>
<dbReference type="InterPro" id="IPR023803">
    <property type="entry name" value="Ribosomal_bS16_dom_sf"/>
</dbReference>
<feature type="compositionally biased region" description="Low complexity" evidence="4">
    <location>
        <begin position="107"/>
        <end position="116"/>
    </location>
</feature>
<keyword evidence="1 3" id="KW-0689">Ribosomal protein</keyword>
<dbReference type="EMBL" id="JBHUIP010000016">
    <property type="protein sequence ID" value="MFD2265251.1"/>
    <property type="molecule type" value="Genomic_DNA"/>
</dbReference>
<reference evidence="6" key="1">
    <citation type="journal article" date="2019" name="Int. J. Syst. Evol. Microbiol.">
        <title>The Global Catalogue of Microorganisms (GCM) 10K type strain sequencing project: providing services to taxonomists for standard genome sequencing and annotation.</title>
        <authorList>
            <consortium name="The Broad Institute Genomics Platform"/>
            <consortium name="The Broad Institute Genome Sequencing Center for Infectious Disease"/>
            <person name="Wu L."/>
            <person name="Ma J."/>
        </authorList>
    </citation>
    <scope>NUCLEOTIDE SEQUENCE [LARGE SCALE GENOMIC DNA]</scope>
    <source>
        <strain evidence="6">CGMCC 1.19062</strain>
    </source>
</reference>
<proteinExistence type="inferred from homology"/>
<evidence type="ECO:0000313" key="6">
    <source>
        <dbReference type="Proteomes" id="UP001597295"/>
    </source>
</evidence>
<dbReference type="GO" id="GO:0005840">
    <property type="term" value="C:ribosome"/>
    <property type="evidence" value="ECO:0007669"/>
    <property type="project" value="UniProtKB-KW"/>
</dbReference>
<dbReference type="Pfam" id="PF00886">
    <property type="entry name" value="Ribosomal_S16"/>
    <property type="match status" value="1"/>
</dbReference>
<evidence type="ECO:0000256" key="3">
    <source>
        <dbReference type="HAMAP-Rule" id="MF_00385"/>
    </source>
</evidence>
<gene>
    <name evidence="3 5" type="primary">rpsP</name>
    <name evidence="5" type="ORF">ACFSM5_20275</name>
</gene>
<feature type="region of interest" description="Disordered" evidence="4">
    <location>
        <begin position="85"/>
        <end position="116"/>
    </location>
</feature>
<sequence length="116" mass="12600">MALKIRLTRGGAKKRPYYRIIVAEATAPRDGRFIEKLGAYNPMLPKEHADRVVLNAERVKHWLSVGAQPTDRVARMLGAAGVIPAPKYRETPTQSAPKKKAQERAKAAAAAAAAAE</sequence>
<evidence type="ECO:0000313" key="5">
    <source>
        <dbReference type="EMBL" id="MFD2265251.1"/>
    </source>
</evidence>
<dbReference type="Gene3D" id="3.30.1320.10">
    <property type="match status" value="1"/>
</dbReference>
<dbReference type="PROSITE" id="PS00732">
    <property type="entry name" value="RIBOSOMAL_S16"/>
    <property type="match status" value="1"/>
</dbReference>
<evidence type="ECO:0000256" key="2">
    <source>
        <dbReference type="ARBA" id="ARBA00023274"/>
    </source>
</evidence>
<dbReference type="HAMAP" id="MF_00385">
    <property type="entry name" value="Ribosomal_bS16"/>
    <property type="match status" value="1"/>
</dbReference>
<evidence type="ECO:0000256" key="1">
    <source>
        <dbReference type="ARBA" id="ARBA00022980"/>
    </source>
</evidence>
<dbReference type="PANTHER" id="PTHR12919">
    <property type="entry name" value="30S RIBOSOMAL PROTEIN S16"/>
    <property type="match status" value="1"/>
</dbReference>
<comment type="caution">
    <text evidence="5">The sequence shown here is derived from an EMBL/GenBank/DDBJ whole genome shotgun (WGS) entry which is preliminary data.</text>
</comment>